<gene>
    <name evidence="7" type="ORF">FX988_00618</name>
</gene>
<name>A0A857JFF1_9ALTE</name>
<dbReference type="OrthoDB" id="8523426at2"/>
<dbReference type="PANTHER" id="PTHR43303:SF4">
    <property type="entry name" value="NADPH DEHYDROGENASE C23G7.10C-RELATED"/>
    <property type="match status" value="1"/>
</dbReference>
<dbReference type="CDD" id="cd04747">
    <property type="entry name" value="OYE_like_5_FMN"/>
    <property type="match status" value="1"/>
</dbReference>
<accession>A0A857JFF1</accession>
<protein>
    <submittedName>
        <fullName evidence="7">NADH oxidase</fullName>
        <ecNumber evidence="7">1.-.-.-</ecNumber>
    </submittedName>
</protein>
<keyword evidence="3" id="KW-0288">FMN</keyword>
<dbReference type="GO" id="GO:0003959">
    <property type="term" value="F:NADPH dehydrogenase activity"/>
    <property type="evidence" value="ECO:0007669"/>
    <property type="project" value="InterPro"/>
</dbReference>
<evidence type="ECO:0000259" key="6">
    <source>
        <dbReference type="Pfam" id="PF00724"/>
    </source>
</evidence>
<dbReference type="Pfam" id="PF00724">
    <property type="entry name" value="Oxidored_FMN"/>
    <property type="match status" value="1"/>
</dbReference>
<dbReference type="AlphaFoldDB" id="A0A857JFF1"/>
<sequence length="367" mass="40431">MSNKVDTLFTPFKHKGLSLDNRVVMAPMTREFSPGGVPSSEVADYYRRRAQGGTGLIITEGTTINDPVATMSERIPQFHGDAALAGWEETVKAVHSAGGKIMPQLWHVGMARPQKKAPYPELPSVGPSGLFKPGKQVSEPMTQVQIETVIEGFANAAADAQRIGFDGVEIHGAHGYLIDQFFWEGTNQRTDAWGGSMANRGRLAVEIIKAIRAITSPDFPIVLRYSQWKQQDYTARLAETPQLLEEFLAPLSDAGVDVFHCSQRRYWENEFDGSELNLAGWTKKLTGKPTISVGSVGLNEDFFSAFAGKGSNTRSIDDLIERMDKGEFDLIAVGRALLQDPKWADKIRHGKLEELEQYSGEALTTLS</sequence>
<evidence type="ECO:0000256" key="2">
    <source>
        <dbReference type="ARBA" id="ARBA00022630"/>
    </source>
</evidence>
<reference evidence="7 8" key="1">
    <citation type="submission" date="2019-12" db="EMBL/GenBank/DDBJ databases">
        <title>Genome sequencing and assembly of endphytes of Porphyra tenera.</title>
        <authorList>
            <person name="Park J.M."/>
            <person name="Shin R."/>
            <person name="Jo S.H."/>
        </authorList>
    </citation>
    <scope>NUCLEOTIDE SEQUENCE [LARGE SCALE GENOMIC DNA]</scope>
    <source>
        <strain evidence="7 8">GPM4</strain>
    </source>
</reference>
<dbReference type="GO" id="GO:0050661">
    <property type="term" value="F:NADP binding"/>
    <property type="evidence" value="ECO:0007669"/>
    <property type="project" value="InterPro"/>
</dbReference>
<dbReference type="InterPro" id="IPR001155">
    <property type="entry name" value="OxRdtase_FMN_N"/>
</dbReference>
<evidence type="ECO:0000256" key="5">
    <source>
        <dbReference type="ARBA" id="ARBA00023002"/>
    </source>
</evidence>
<evidence type="ECO:0000256" key="1">
    <source>
        <dbReference type="ARBA" id="ARBA00001917"/>
    </source>
</evidence>
<dbReference type="KEGG" id="pmes:FX988_00618"/>
<evidence type="ECO:0000313" key="8">
    <source>
        <dbReference type="Proteomes" id="UP000464524"/>
    </source>
</evidence>
<proteinExistence type="predicted"/>
<dbReference type="SUPFAM" id="SSF51395">
    <property type="entry name" value="FMN-linked oxidoreductases"/>
    <property type="match status" value="1"/>
</dbReference>
<dbReference type="EMBL" id="CP047656">
    <property type="protein sequence ID" value="QHJ10406.1"/>
    <property type="molecule type" value="Genomic_DNA"/>
</dbReference>
<dbReference type="GO" id="GO:0010181">
    <property type="term" value="F:FMN binding"/>
    <property type="evidence" value="ECO:0007669"/>
    <property type="project" value="InterPro"/>
</dbReference>
<keyword evidence="5 7" id="KW-0560">Oxidoreductase</keyword>
<dbReference type="InterPro" id="IPR013785">
    <property type="entry name" value="Aldolase_TIM"/>
</dbReference>
<dbReference type="FunFam" id="3.20.20.70:FF:000262">
    <property type="entry name" value="NADH:flavin oxidoreductase"/>
    <property type="match status" value="1"/>
</dbReference>
<dbReference type="PANTHER" id="PTHR43303">
    <property type="entry name" value="NADPH DEHYDROGENASE C23G7.10C-RELATED"/>
    <property type="match status" value="1"/>
</dbReference>
<keyword evidence="4" id="KW-0521">NADP</keyword>
<dbReference type="EC" id="1.-.-.-" evidence="7"/>
<evidence type="ECO:0000256" key="3">
    <source>
        <dbReference type="ARBA" id="ARBA00022643"/>
    </source>
</evidence>
<feature type="domain" description="NADH:flavin oxidoreductase/NADH oxidase N-terminal" evidence="6">
    <location>
        <begin position="8"/>
        <end position="351"/>
    </location>
</feature>
<evidence type="ECO:0000313" key="7">
    <source>
        <dbReference type="EMBL" id="QHJ10406.1"/>
    </source>
</evidence>
<comment type="cofactor">
    <cofactor evidence="1">
        <name>FMN</name>
        <dbReference type="ChEBI" id="CHEBI:58210"/>
    </cofactor>
</comment>
<dbReference type="Proteomes" id="UP000464524">
    <property type="component" value="Chromosome"/>
</dbReference>
<keyword evidence="8" id="KW-1185">Reference proteome</keyword>
<dbReference type="InterPro" id="IPR044152">
    <property type="entry name" value="YqjM-like"/>
</dbReference>
<keyword evidence="2" id="KW-0285">Flavoprotein</keyword>
<dbReference type="RefSeq" id="WP_160178286.1">
    <property type="nucleotide sequence ID" value="NZ_CP047656.1"/>
</dbReference>
<organism evidence="7 8">
    <name type="scientific">Paraglaciecola mesophila</name>
    <dbReference type="NCBI Taxonomy" id="197222"/>
    <lineage>
        <taxon>Bacteria</taxon>
        <taxon>Pseudomonadati</taxon>
        <taxon>Pseudomonadota</taxon>
        <taxon>Gammaproteobacteria</taxon>
        <taxon>Alteromonadales</taxon>
        <taxon>Alteromonadaceae</taxon>
        <taxon>Paraglaciecola</taxon>
    </lineage>
</organism>
<evidence type="ECO:0000256" key="4">
    <source>
        <dbReference type="ARBA" id="ARBA00022857"/>
    </source>
</evidence>
<dbReference type="Gene3D" id="3.20.20.70">
    <property type="entry name" value="Aldolase class I"/>
    <property type="match status" value="1"/>
</dbReference>